<evidence type="ECO:0000256" key="2">
    <source>
        <dbReference type="SAM" id="Phobius"/>
    </source>
</evidence>
<feature type="transmembrane region" description="Helical" evidence="2">
    <location>
        <begin position="21"/>
        <end position="44"/>
    </location>
</feature>
<feature type="region of interest" description="Disordered" evidence="1">
    <location>
        <begin position="244"/>
        <end position="263"/>
    </location>
</feature>
<feature type="compositionally biased region" description="Low complexity" evidence="1">
    <location>
        <begin position="108"/>
        <end position="125"/>
    </location>
</feature>
<name>A0A2M7TVW9_9BACT</name>
<feature type="region of interest" description="Disordered" evidence="1">
    <location>
        <begin position="55"/>
        <end position="184"/>
    </location>
</feature>
<keyword evidence="2" id="KW-1133">Transmembrane helix</keyword>
<organism evidence="3 4">
    <name type="scientific">Candidatus Roizmanbacteria bacterium CG_4_10_14_0_2_um_filter_39_13</name>
    <dbReference type="NCBI Taxonomy" id="1974825"/>
    <lineage>
        <taxon>Bacteria</taxon>
        <taxon>Candidatus Roizmaniibacteriota</taxon>
    </lineage>
</organism>
<feature type="non-terminal residue" evidence="3">
    <location>
        <position position="263"/>
    </location>
</feature>
<keyword evidence="2" id="KW-0812">Transmembrane</keyword>
<proteinExistence type="predicted"/>
<accession>A0A2M7TVW9</accession>
<dbReference type="Proteomes" id="UP000228503">
    <property type="component" value="Unassembled WGS sequence"/>
</dbReference>
<reference evidence="4" key="1">
    <citation type="submission" date="2017-09" db="EMBL/GenBank/DDBJ databases">
        <title>Depth-based differentiation of microbial function through sediment-hosted aquifers and enrichment of novel symbionts in the deep terrestrial subsurface.</title>
        <authorList>
            <person name="Probst A.J."/>
            <person name="Ladd B."/>
            <person name="Jarett J.K."/>
            <person name="Geller-Mcgrath D.E."/>
            <person name="Sieber C.M.K."/>
            <person name="Emerson J.B."/>
            <person name="Anantharaman K."/>
            <person name="Thomas B.C."/>
            <person name="Malmstrom R."/>
            <person name="Stieglmeier M."/>
            <person name="Klingl A."/>
            <person name="Woyke T."/>
            <person name="Ryan C.M."/>
            <person name="Banfield J.F."/>
        </authorList>
    </citation>
    <scope>NUCLEOTIDE SEQUENCE [LARGE SCALE GENOMIC DNA]</scope>
</reference>
<feature type="compositionally biased region" description="Low complexity" evidence="1">
    <location>
        <begin position="133"/>
        <end position="144"/>
    </location>
</feature>
<evidence type="ECO:0000313" key="4">
    <source>
        <dbReference type="Proteomes" id="UP000228503"/>
    </source>
</evidence>
<sequence>MNIQYVFSKINMNYFKAMSRSKVAVVLSALVLLGIMTIIGSLWFRSFSANTNKLSDTIESPSTEKPETENLNGDIDSKNNKQSSFTGFISHVFGGNEERSTPTPTMGTENSNSSEASNTPSASPTKSQTQKIPSVSSTPTATPSIMPKQLSPTHTVQPTQSQTVVPTDAPTQTPVPSEPENTSINMSLNSSSQAVSSGHGSVSGQVKKNTNGYWDFDVTGTFTNLQPNRRYQLWFCGTNCSSNSSSRFTSDSQGNGSFSNVTI</sequence>
<evidence type="ECO:0000256" key="1">
    <source>
        <dbReference type="SAM" id="MobiDB-lite"/>
    </source>
</evidence>
<gene>
    <name evidence="3" type="ORF">COY16_05700</name>
</gene>
<feature type="compositionally biased region" description="Polar residues" evidence="1">
    <location>
        <begin position="253"/>
        <end position="263"/>
    </location>
</feature>
<protein>
    <submittedName>
        <fullName evidence="3">Uncharacterized protein</fullName>
    </submittedName>
</protein>
<keyword evidence="2" id="KW-0472">Membrane</keyword>
<feature type="compositionally biased region" description="Polar residues" evidence="1">
    <location>
        <begin position="150"/>
        <end position="184"/>
    </location>
</feature>
<dbReference type="AlphaFoldDB" id="A0A2M7TVW9"/>
<comment type="caution">
    <text evidence="3">The sequence shown here is derived from an EMBL/GenBank/DDBJ whole genome shotgun (WGS) entry which is preliminary data.</text>
</comment>
<evidence type="ECO:0000313" key="3">
    <source>
        <dbReference type="EMBL" id="PIZ61925.1"/>
    </source>
</evidence>
<dbReference type="EMBL" id="PFOB01000071">
    <property type="protein sequence ID" value="PIZ61925.1"/>
    <property type="molecule type" value="Genomic_DNA"/>
</dbReference>